<dbReference type="InterPro" id="IPR029071">
    <property type="entry name" value="Ubiquitin-like_domsf"/>
</dbReference>
<dbReference type="PROSITE" id="PS51450">
    <property type="entry name" value="LRR"/>
    <property type="match status" value="3"/>
</dbReference>
<dbReference type="SUPFAM" id="SSF74924">
    <property type="entry name" value="Cap-Gly domain"/>
    <property type="match status" value="1"/>
</dbReference>
<dbReference type="InterPro" id="IPR003591">
    <property type="entry name" value="Leu-rich_rpt_typical-subtyp"/>
</dbReference>
<dbReference type="CDD" id="cd17044">
    <property type="entry name" value="Ubl_TBCE"/>
    <property type="match status" value="1"/>
</dbReference>
<dbReference type="Proteomes" id="UP000054558">
    <property type="component" value="Unassembled WGS sequence"/>
</dbReference>
<reference evidence="9 10" key="1">
    <citation type="journal article" date="2014" name="Nat. Commun.">
        <title>Klebsormidium flaccidum genome reveals primary factors for plant terrestrial adaptation.</title>
        <authorList>
            <person name="Hori K."/>
            <person name="Maruyama F."/>
            <person name="Fujisawa T."/>
            <person name="Togashi T."/>
            <person name="Yamamoto N."/>
            <person name="Seo M."/>
            <person name="Sato S."/>
            <person name="Yamada T."/>
            <person name="Mori H."/>
            <person name="Tajima N."/>
            <person name="Moriyama T."/>
            <person name="Ikeuchi M."/>
            <person name="Watanabe M."/>
            <person name="Wada H."/>
            <person name="Kobayashi K."/>
            <person name="Saito M."/>
            <person name="Masuda T."/>
            <person name="Sasaki-Sekimoto Y."/>
            <person name="Mashiguchi K."/>
            <person name="Awai K."/>
            <person name="Shimojima M."/>
            <person name="Masuda S."/>
            <person name="Iwai M."/>
            <person name="Nobusawa T."/>
            <person name="Narise T."/>
            <person name="Kondo S."/>
            <person name="Saito H."/>
            <person name="Sato R."/>
            <person name="Murakawa M."/>
            <person name="Ihara Y."/>
            <person name="Oshima-Yamada Y."/>
            <person name="Ohtaka K."/>
            <person name="Satoh M."/>
            <person name="Sonobe K."/>
            <person name="Ishii M."/>
            <person name="Ohtani R."/>
            <person name="Kanamori-Sato M."/>
            <person name="Honoki R."/>
            <person name="Miyazaki D."/>
            <person name="Mochizuki H."/>
            <person name="Umetsu J."/>
            <person name="Higashi K."/>
            <person name="Shibata D."/>
            <person name="Kamiya Y."/>
            <person name="Sato N."/>
            <person name="Nakamura Y."/>
            <person name="Tabata S."/>
            <person name="Ida S."/>
            <person name="Kurokawa K."/>
            <person name="Ohta H."/>
        </authorList>
    </citation>
    <scope>NUCLEOTIDE SEQUENCE [LARGE SCALE GENOMIC DNA]</scope>
    <source>
        <strain evidence="9 10">NIES-2285</strain>
    </source>
</reference>
<dbReference type="Pfam" id="PF01302">
    <property type="entry name" value="CAP_GLY"/>
    <property type="match status" value="1"/>
</dbReference>
<keyword evidence="5" id="KW-0677">Repeat</keyword>
<protein>
    <submittedName>
        <fullName evidence="9">Tubulin-specific chaperone E</fullName>
    </submittedName>
</protein>
<evidence type="ECO:0000259" key="8">
    <source>
        <dbReference type="PROSITE" id="PS50245"/>
    </source>
</evidence>
<dbReference type="SUPFAM" id="SSF54236">
    <property type="entry name" value="Ubiquitin-like"/>
    <property type="match status" value="1"/>
</dbReference>
<comment type="subcellular location">
    <subcellularLocation>
        <location evidence="1">Cytoplasm</location>
    </subcellularLocation>
</comment>
<proteinExistence type="inferred from homology"/>
<dbReference type="Pfam" id="PF13855">
    <property type="entry name" value="LRR_8"/>
    <property type="match status" value="1"/>
</dbReference>
<dbReference type="FunFam" id="3.80.10.10:FF:000846">
    <property type="entry name" value="Predicted protein"/>
    <property type="match status" value="1"/>
</dbReference>
<evidence type="ECO:0000256" key="1">
    <source>
        <dbReference type="ARBA" id="ARBA00004496"/>
    </source>
</evidence>
<organism evidence="9 10">
    <name type="scientific">Klebsormidium nitens</name>
    <name type="common">Green alga</name>
    <name type="synonym">Ulothrix nitens</name>
    <dbReference type="NCBI Taxonomy" id="105231"/>
    <lineage>
        <taxon>Eukaryota</taxon>
        <taxon>Viridiplantae</taxon>
        <taxon>Streptophyta</taxon>
        <taxon>Klebsormidiophyceae</taxon>
        <taxon>Klebsormidiales</taxon>
        <taxon>Klebsormidiaceae</taxon>
        <taxon>Klebsormidium</taxon>
    </lineage>
</organism>
<comment type="similarity">
    <text evidence="2">Belongs to the TBCE family.</text>
</comment>
<evidence type="ECO:0000256" key="4">
    <source>
        <dbReference type="ARBA" id="ARBA00022614"/>
    </source>
</evidence>
<sequence>MMTSSSLESPFQVGQRIRSSDADGFKGTVRYVGPVAGQQGTWIGIEWDDLERGKHDGEAGGVKYFHVEQPGAGSLVRSHKIQAGITLVQALRARYKPSEEAERTEDSKEMYIMSVRNRPMPVVLVGLDKIQQEQGRLERLQQAALIDAGVDSAGQPGEIGATAKNIEELDLTGNLLHSWTVIGQIVSELPKLRVLNLSRNRLTASLDNLATSSTAPVFSGLTTLVLNNSGITWASVTALGPSLSSIRELHLCGNGIQDFGTGPIENLPSLELLDLEDNKIRRWEDVLKLSALRSLTSLFLSGNELTDVRYLQASEAHGAPSGNLPFQGLQCLLLGRNQLSEWASIDSLDRFPSLQEVRLTDNPLTDARGGTAARYMLIARIGGLTCLNGSNISARERRDSEVRYVRHVIAQQLEGKEDSEHPRFEALKAKYGLVMEDLTGGPATQKSLADELCSLSLTCVAPGAGERAPIVKKLPASTTVARLRVFCEKLFRVKADRQRLFFTTEDSPHPTSIDSDEDTLGSLGFVSSATILIDEVDAASIRQEQAAAQADHERRLQQQLKQVELFTSLQKAEVEQEKRTVAGRRVP</sequence>
<dbReference type="EMBL" id="DF237074">
    <property type="protein sequence ID" value="GAQ82810.1"/>
    <property type="molecule type" value="Genomic_DNA"/>
</dbReference>
<dbReference type="PROSITE" id="PS50245">
    <property type="entry name" value="CAP_GLY_2"/>
    <property type="match status" value="1"/>
</dbReference>
<dbReference type="InterPro" id="IPR000938">
    <property type="entry name" value="CAP-Gly_domain"/>
</dbReference>
<accession>A0A1Y1HVZ8</accession>
<feature type="domain" description="CAP-Gly" evidence="8">
    <location>
        <begin position="33"/>
        <end position="77"/>
    </location>
</feature>
<evidence type="ECO:0000256" key="6">
    <source>
        <dbReference type="ARBA" id="ARBA00023186"/>
    </source>
</evidence>
<evidence type="ECO:0000256" key="2">
    <source>
        <dbReference type="ARBA" id="ARBA00006286"/>
    </source>
</evidence>
<comment type="subunit">
    <text evidence="7">Supercomplex made of cofactors A to E. Cofactors A and D function by capturing and stabilizing tubulin in a quasi-native conformation. Cofactor E binds to the cofactor D-tubulin complex; interaction with cofactor C then causes the release of tubulin polypeptides that are committed to the native state.</text>
</comment>
<dbReference type="AlphaFoldDB" id="A0A1Y1HVZ8"/>
<keyword evidence="6" id="KW-0143">Chaperone</keyword>
<dbReference type="SMART" id="SM01052">
    <property type="entry name" value="CAP_GLY"/>
    <property type="match status" value="1"/>
</dbReference>
<dbReference type="SUPFAM" id="SSF52058">
    <property type="entry name" value="L domain-like"/>
    <property type="match status" value="1"/>
</dbReference>
<keyword evidence="3" id="KW-0963">Cytoplasm</keyword>
<dbReference type="InterPro" id="IPR044079">
    <property type="entry name" value="Ubl_TBCE"/>
</dbReference>
<keyword evidence="4" id="KW-0433">Leucine-rich repeat</keyword>
<dbReference type="Gene3D" id="2.30.30.190">
    <property type="entry name" value="CAP Gly-rich-like domain"/>
    <property type="match status" value="1"/>
</dbReference>
<keyword evidence="10" id="KW-1185">Reference proteome</keyword>
<evidence type="ECO:0000256" key="3">
    <source>
        <dbReference type="ARBA" id="ARBA00022490"/>
    </source>
</evidence>
<dbReference type="STRING" id="105231.A0A1Y1HVZ8"/>
<evidence type="ECO:0000313" key="10">
    <source>
        <dbReference type="Proteomes" id="UP000054558"/>
    </source>
</evidence>
<dbReference type="InterPro" id="IPR001611">
    <property type="entry name" value="Leu-rich_rpt"/>
</dbReference>
<dbReference type="SMART" id="SM00365">
    <property type="entry name" value="LRR_SD22"/>
    <property type="match status" value="4"/>
</dbReference>
<dbReference type="GO" id="GO:0005737">
    <property type="term" value="C:cytoplasm"/>
    <property type="evidence" value="ECO:0000318"/>
    <property type="project" value="GO_Central"/>
</dbReference>
<dbReference type="OMA" id="SEESHMF"/>
<name>A0A1Y1HVZ8_KLENI</name>
<dbReference type="OrthoDB" id="5273213at2759"/>
<dbReference type="InterPro" id="IPR036859">
    <property type="entry name" value="CAP-Gly_dom_sf"/>
</dbReference>
<evidence type="ECO:0000256" key="7">
    <source>
        <dbReference type="ARBA" id="ARBA00026055"/>
    </source>
</evidence>
<evidence type="ECO:0000256" key="5">
    <source>
        <dbReference type="ARBA" id="ARBA00022737"/>
    </source>
</evidence>
<dbReference type="Gene3D" id="3.10.20.90">
    <property type="entry name" value="Phosphatidylinositol 3-kinase Catalytic Subunit, Chain A, domain 1"/>
    <property type="match status" value="1"/>
</dbReference>
<dbReference type="SMART" id="SM00369">
    <property type="entry name" value="LRR_TYP"/>
    <property type="match status" value="5"/>
</dbReference>
<dbReference type="InterPro" id="IPR032675">
    <property type="entry name" value="LRR_dom_sf"/>
</dbReference>
<dbReference type="FunFam" id="2.30.30.190:FF:000016">
    <property type="entry name" value="Tubulin-folding cofactor E"/>
    <property type="match status" value="1"/>
</dbReference>
<dbReference type="Gene3D" id="3.80.10.10">
    <property type="entry name" value="Ribonuclease Inhibitor"/>
    <property type="match status" value="3"/>
</dbReference>
<gene>
    <name evidence="9" type="ORF">KFL_001250060</name>
</gene>
<dbReference type="PANTHER" id="PTHR15454:SF56">
    <property type="entry name" value="PROTEIN PHOSPHATASE 1 REGULATORY SUBUNIT 7-RELATED"/>
    <property type="match status" value="1"/>
</dbReference>
<evidence type="ECO:0000313" key="9">
    <source>
        <dbReference type="EMBL" id="GAQ82810.1"/>
    </source>
</evidence>
<dbReference type="PANTHER" id="PTHR15454">
    <property type="entry name" value="NISCHARIN RELATED"/>
    <property type="match status" value="1"/>
</dbReference>